<gene>
    <name evidence="1" type="ORF">PMACD_LOCUS15447</name>
</gene>
<accession>A0A821XMD4</accession>
<reference evidence="1" key="1">
    <citation type="submission" date="2021-02" db="EMBL/GenBank/DDBJ databases">
        <authorList>
            <person name="Steward A R."/>
        </authorList>
    </citation>
    <scope>NUCLEOTIDE SEQUENCE</scope>
</reference>
<evidence type="ECO:0000313" key="1">
    <source>
        <dbReference type="EMBL" id="CAF4948469.1"/>
    </source>
</evidence>
<protein>
    <submittedName>
        <fullName evidence="1">Uncharacterized protein</fullName>
    </submittedName>
</protein>
<dbReference type="Proteomes" id="UP000663880">
    <property type="component" value="Unassembled WGS sequence"/>
</dbReference>
<name>A0A821XMD4_9NEOP</name>
<sequence>MEENVVEVTPERARKKFSSLPETWKRARAKVERSIFNRFYNLGFGSPRTDTCSKCNELLERIKKSTDPSEKVNLMTEKRVHMLKARAFYRLLKEKRDDLVTFSFDCQKNQAPLHIKTVELVFPILDHSFIPPDRVFGLVEKEIKRMETILKPVEYVKGEPNDCADIGSYKSVLKRGKTFIDLNPDSIEKNKVVVMKDKIKDVDALLKKHCGENWKSRDDLDFYKQVILRAENESNETEEGEEVCEVAVPESDLRI</sequence>
<proteinExistence type="predicted"/>
<dbReference type="OrthoDB" id="6779410at2759"/>
<organism evidence="1 2">
    <name type="scientific">Pieris macdunnoughi</name>
    <dbReference type="NCBI Taxonomy" id="345717"/>
    <lineage>
        <taxon>Eukaryota</taxon>
        <taxon>Metazoa</taxon>
        <taxon>Ecdysozoa</taxon>
        <taxon>Arthropoda</taxon>
        <taxon>Hexapoda</taxon>
        <taxon>Insecta</taxon>
        <taxon>Pterygota</taxon>
        <taxon>Neoptera</taxon>
        <taxon>Endopterygota</taxon>
        <taxon>Lepidoptera</taxon>
        <taxon>Glossata</taxon>
        <taxon>Ditrysia</taxon>
        <taxon>Papilionoidea</taxon>
        <taxon>Pieridae</taxon>
        <taxon>Pierinae</taxon>
        <taxon>Pieris</taxon>
    </lineage>
</organism>
<dbReference type="EMBL" id="CAJOBZ010000070">
    <property type="protein sequence ID" value="CAF4948469.1"/>
    <property type="molecule type" value="Genomic_DNA"/>
</dbReference>
<evidence type="ECO:0000313" key="2">
    <source>
        <dbReference type="Proteomes" id="UP000663880"/>
    </source>
</evidence>
<comment type="caution">
    <text evidence="1">The sequence shown here is derived from an EMBL/GenBank/DDBJ whole genome shotgun (WGS) entry which is preliminary data.</text>
</comment>
<dbReference type="AlphaFoldDB" id="A0A821XMD4"/>
<keyword evidence="2" id="KW-1185">Reference proteome</keyword>